<proteinExistence type="predicted"/>
<accession>A0A8H5BVK6</accession>
<reference evidence="1 2" key="1">
    <citation type="journal article" date="2020" name="ISME J.">
        <title>Uncovering the hidden diversity of litter-decomposition mechanisms in mushroom-forming fungi.</title>
        <authorList>
            <person name="Floudas D."/>
            <person name="Bentzer J."/>
            <person name="Ahren D."/>
            <person name="Johansson T."/>
            <person name="Persson P."/>
            <person name="Tunlid A."/>
        </authorList>
    </citation>
    <scope>NUCLEOTIDE SEQUENCE [LARGE SCALE GENOMIC DNA]</scope>
    <source>
        <strain evidence="1 2">CBS 101986</strain>
    </source>
</reference>
<keyword evidence="2" id="KW-1185">Reference proteome</keyword>
<sequence>MYATPSTPPRLSVPFPLRRAPITGVCSLCPSTSTPSFSTPAPSCFLPDSRATTSRCGRLYRRHVVSPRFASGGANPPTPRCCNAAHRPLPRSRTTSSRFAAVCTAPALIEISRGRHTLQRTLRGHPPLYQRERPLSDDEDEYMIDQERREIKLRRKEGEAAAGVATHDQSKDSLLPHDVITEDLVDDQGYGDYFT</sequence>
<gene>
    <name evidence="1" type="ORF">D9619_009517</name>
</gene>
<comment type="caution">
    <text evidence="1">The sequence shown here is derived from an EMBL/GenBank/DDBJ whole genome shotgun (WGS) entry which is preliminary data.</text>
</comment>
<evidence type="ECO:0000313" key="1">
    <source>
        <dbReference type="EMBL" id="KAF5329791.1"/>
    </source>
</evidence>
<protein>
    <submittedName>
        <fullName evidence="1">Uncharacterized protein</fullName>
    </submittedName>
</protein>
<dbReference type="AlphaFoldDB" id="A0A8H5BVK6"/>
<dbReference type="EMBL" id="JAACJJ010000002">
    <property type="protein sequence ID" value="KAF5329791.1"/>
    <property type="molecule type" value="Genomic_DNA"/>
</dbReference>
<organism evidence="1 2">
    <name type="scientific">Psilocybe cf. subviscida</name>
    <dbReference type="NCBI Taxonomy" id="2480587"/>
    <lineage>
        <taxon>Eukaryota</taxon>
        <taxon>Fungi</taxon>
        <taxon>Dikarya</taxon>
        <taxon>Basidiomycota</taxon>
        <taxon>Agaricomycotina</taxon>
        <taxon>Agaricomycetes</taxon>
        <taxon>Agaricomycetidae</taxon>
        <taxon>Agaricales</taxon>
        <taxon>Agaricineae</taxon>
        <taxon>Strophariaceae</taxon>
        <taxon>Psilocybe</taxon>
    </lineage>
</organism>
<name>A0A8H5BVK6_9AGAR</name>
<evidence type="ECO:0000313" key="2">
    <source>
        <dbReference type="Proteomes" id="UP000567179"/>
    </source>
</evidence>
<dbReference type="Proteomes" id="UP000567179">
    <property type="component" value="Unassembled WGS sequence"/>
</dbReference>